<comment type="similarity">
    <text evidence="2 10">Belongs to the Ycf4 family.</text>
</comment>
<comment type="function">
    <text evidence="1 10">Seems to be required for the assembly of the photosystem I complex.</text>
</comment>
<feature type="transmembrane region" description="Helical" evidence="10">
    <location>
        <begin position="18"/>
        <end position="40"/>
    </location>
</feature>
<dbReference type="GO" id="GO:0009522">
    <property type="term" value="C:photosystem I"/>
    <property type="evidence" value="ECO:0007669"/>
    <property type="project" value="InterPro"/>
</dbReference>
<dbReference type="HAMAP" id="MF_00437">
    <property type="entry name" value="Ycf4"/>
    <property type="match status" value="1"/>
</dbReference>
<dbReference type="AlphaFoldDB" id="A0A4D6WM10"/>
<evidence type="ECO:0000256" key="6">
    <source>
        <dbReference type="ARBA" id="ARBA00022989"/>
    </source>
</evidence>
<protein>
    <recommendedName>
        <fullName evidence="3 10">Photosystem I assembly protein Ycf4</fullName>
    </recommendedName>
</protein>
<evidence type="ECO:0000256" key="7">
    <source>
        <dbReference type="ARBA" id="ARBA00023078"/>
    </source>
</evidence>
<evidence type="ECO:0000256" key="2">
    <source>
        <dbReference type="ARBA" id="ARBA00008198"/>
    </source>
</evidence>
<dbReference type="PANTHER" id="PTHR33288:SF4">
    <property type="entry name" value="PHOTOSYSTEM I ASSEMBLY PROTEIN YCF4"/>
    <property type="match status" value="1"/>
</dbReference>
<proteinExistence type="inferred from homology"/>
<dbReference type="GO" id="GO:0015979">
    <property type="term" value="P:photosynthesis"/>
    <property type="evidence" value="ECO:0007669"/>
    <property type="project" value="UniProtKB-UniRule"/>
</dbReference>
<keyword evidence="5 10" id="KW-0812">Transmembrane</keyword>
<dbReference type="EMBL" id="MK814615">
    <property type="protein sequence ID" value="QCI04799.1"/>
    <property type="molecule type" value="Genomic_DNA"/>
</dbReference>
<keyword evidence="8 10" id="KW-0472">Membrane</keyword>
<dbReference type="NCBIfam" id="NF002712">
    <property type="entry name" value="PRK02542.1"/>
    <property type="match status" value="1"/>
</dbReference>
<dbReference type="GO" id="GO:0055035">
    <property type="term" value="C:plastid thylakoid membrane"/>
    <property type="evidence" value="ECO:0007669"/>
    <property type="project" value="UniProtKB-SubCell"/>
</dbReference>
<comment type="subcellular location">
    <subcellularLocation>
        <location evidence="10">Cellular thylakoid membrane</location>
        <topology evidence="10">Multi-pass membrane protein</topology>
    </subcellularLocation>
    <subcellularLocation>
        <location evidence="9">Plastid thylakoid membrane</location>
        <topology evidence="9">Multi-pass membrane protein</topology>
    </subcellularLocation>
</comment>
<feature type="transmembrane region" description="Helical" evidence="10">
    <location>
        <begin position="60"/>
        <end position="85"/>
    </location>
</feature>
<keyword evidence="7 10" id="KW-0793">Thylakoid</keyword>
<sequence>MQQVKIDHIIGSRRFSNYWWATIIFFGSLGFFLAGLSSYLDKQLLPFSNTHDIIFLPQGIIMTFYGTLGMIISVFLWYTIILNVGSGYNKFDKDKGIVTIFRLGFPGPNRILKLTYYTKDIHSIKININDGLSPKREICLKTKDKRQIPITKVGQPISFHELELQASNLAKFLGVMIEGLDG</sequence>
<dbReference type="InterPro" id="IPR003359">
    <property type="entry name" value="PSI_Ycf4_assembly"/>
</dbReference>
<keyword evidence="4 10" id="KW-0602">Photosynthesis</keyword>
<evidence type="ECO:0000256" key="3">
    <source>
        <dbReference type="ARBA" id="ARBA00015395"/>
    </source>
</evidence>
<keyword evidence="11" id="KW-0934">Plastid</keyword>
<evidence type="ECO:0000256" key="9">
    <source>
        <dbReference type="ARBA" id="ARBA00046286"/>
    </source>
</evidence>
<evidence type="ECO:0000256" key="1">
    <source>
        <dbReference type="ARBA" id="ARBA00002862"/>
    </source>
</evidence>
<dbReference type="PANTHER" id="PTHR33288">
    <property type="match status" value="1"/>
</dbReference>
<evidence type="ECO:0000256" key="10">
    <source>
        <dbReference type="HAMAP-Rule" id="MF_00437"/>
    </source>
</evidence>
<evidence type="ECO:0000256" key="4">
    <source>
        <dbReference type="ARBA" id="ARBA00022531"/>
    </source>
</evidence>
<dbReference type="Pfam" id="PF02392">
    <property type="entry name" value="Ycf4"/>
    <property type="match status" value="1"/>
</dbReference>
<evidence type="ECO:0000256" key="8">
    <source>
        <dbReference type="ARBA" id="ARBA00023136"/>
    </source>
</evidence>
<accession>A0A4D6WM10</accession>
<reference evidence="11" key="1">
    <citation type="journal article" date="2019" name="Mol. Phylogenet. Evol.">
        <title>Morphological evolution and classification of the red algal order Ceramiales inferred using plastid phylogenomics.</title>
        <authorList>
            <person name="Diaz-Tapia P."/>
            <person name="Pasella M.M."/>
            <person name="Verbruggen H."/>
            <person name="Maggs C.A."/>
        </authorList>
    </citation>
    <scope>NUCLEOTIDE SEQUENCE</scope>
    <source>
        <strain evidence="11">PD2926</strain>
    </source>
</reference>
<geneLocation type="plastid" evidence="11"/>
<name>A0A4D6WM10_9FLOR</name>
<keyword evidence="6 10" id="KW-1133">Transmembrane helix</keyword>
<evidence type="ECO:0000313" key="11">
    <source>
        <dbReference type="EMBL" id="QCI04799.1"/>
    </source>
</evidence>
<reference evidence="11" key="2">
    <citation type="submission" date="2019-04" db="EMBL/GenBank/DDBJ databases">
        <authorList>
            <person name="Pasella M."/>
        </authorList>
    </citation>
    <scope>NUCLEOTIDE SEQUENCE</scope>
    <source>
        <strain evidence="11">PD2926</strain>
    </source>
</reference>
<gene>
    <name evidence="10 11" type="primary">ycf4</name>
</gene>
<evidence type="ECO:0000256" key="5">
    <source>
        <dbReference type="ARBA" id="ARBA00022692"/>
    </source>
</evidence>
<organism evidence="11">
    <name type="scientific">Bornetia secundiflora</name>
    <dbReference type="NCBI Taxonomy" id="2575637"/>
    <lineage>
        <taxon>Eukaryota</taxon>
        <taxon>Rhodophyta</taxon>
        <taxon>Florideophyceae</taxon>
        <taxon>Rhodymeniophycidae</taxon>
        <taxon>Ceramiales</taxon>
        <taxon>Wrangeliaceae</taxon>
        <taxon>Bornetia</taxon>
    </lineage>
</organism>